<evidence type="ECO:0000256" key="5">
    <source>
        <dbReference type="ARBA" id="ARBA00023242"/>
    </source>
</evidence>
<evidence type="ECO:0000256" key="2">
    <source>
        <dbReference type="ARBA" id="ARBA00008241"/>
    </source>
</evidence>
<comment type="subcellular location">
    <subcellularLocation>
        <location evidence="1 6">Nucleus</location>
    </subcellularLocation>
</comment>
<dbReference type="GO" id="GO:0005681">
    <property type="term" value="C:spliceosomal complex"/>
    <property type="evidence" value="ECO:0007669"/>
    <property type="project" value="TreeGrafter"/>
</dbReference>
<dbReference type="SMART" id="SM01410">
    <property type="entry name" value="DIM1"/>
    <property type="match status" value="1"/>
</dbReference>
<dbReference type="EMBL" id="FN648763">
    <property type="protein sequence ID" value="CBJ27126.1"/>
    <property type="molecule type" value="Genomic_DNA"/>
</dbReference>
<protein>
    <recommendedName>
        <fullName evidence="10">Thioredoxin-like protein 4A</fullName>
    </recommendedName>
</protein>
<dbReference type="eggNOG" id="KOG3414">
    <property type="taxonomic scope" value="Eukaryota"/>
</dbReference>
<evidence type="ECO:0008006" key="10">
    <source>
        <dbReference type="Google" id="ProtNLM"/>
    </source>
</evidence>
<dbReference type="FunFam" id="3.40.30.10:FF:000004">
    <property type="entry name" value="Spliceosomal protein DIB1"/>
    <property type="match status" value="1"/>
</dbReference>
<dbReference type="FunCoup" id="D7G4B1">
    <property type="interactions" value="436"/>
</dbReference>
<dbReference type="AlphaFoldDB" id="D7G4B1"/>
<reference evidence="8 9" key="1">
    <citation type="journal article" date="2010" name="Nature">
        <title>The Ectocarpus genome and the independent evolution of multicellularity in brown algae.</title>
        <authorList>
            <person name="Cock J.M."/>
            <person name="Sterck L."/>
            <person name="Rouze P."/>
            <person name="Scornet D."/>
            <person name="Allen A.E."/>
            <person name="Amoutzias G."/>
            <person name="Anthouard V."/>
            <person name="Artiguenave F."/>
            <person name="Aury J.M."/>
            <person name="Badger J.H."/>
            <person name="Beszteri B."/>
            <person name="Billiau K."/>
            <person name="Bonnet E."/>
            <person name="Bothwell J.H."/>
            <person name="Bowler C."/>
            <person name="Boyen C."/>
            <person name="Brownlee C."/>
            <person name="Carrano C.J."/>
            <person name="Charrier B."/>
            <person name="Cho G.Y."/>
            <person name="Coelho S.M."/>
            <person name="Collen J."/>
            <person name="Corre E."/>
            <person name="Da Silva C."/>
            <person name="Delage L."/>
            <person name="Delaroque N."/>
            <person name="Dittami S.M."/>
            <person name="Doulbeau S."/>
            <person name="Elias M."/>
            <person name="Farnham G."/>
            <person name="Gachon C.M."/>
            <person name="Gschloessl B."/>
            <person name="Heesch S."/>
            <person name="Jabbari K."/>
            <person name="Jubin C."/>
            <person name="Kawai H."/>
            <person name="Kimura K."/>
            <person name="Kloareg B."/>
            <person name="Kupper F.C."/>
            <person name="Lang D."/>
            <person name="Le Bail A."/>
            <person name="Leblanc C."/>
            <person name="Lerouge P."/>
            <person name="Lohr M."/>
            <person name="Lopez P.J."/>
            <person name="Martens C."/>
            <person name="Maumus F."/>
            <person name="Michel G."/>
            <person name="Miranda-Saavedra D."/>
            <person name="Morales J."/>
            <person name="Moreau H."/>
            <person name="Motomura T."/>
            <person name="Nagasato C."/>
            <person name="Napoli C.A."/>
            <person name="Nelson D.R."/>
            <person name="Nyvall-Collen P."/>
            <person name="Peters A.F."/>
            <person name="Pommier C."/>
            <person name="Potin P."/>
            <person name="Poulain J."/>
            <person name="Quesneville H."/>
            <person name="Read B."/>
            <person name="Rensing S.A."/>
            <person name="Ritter A."/>
            <person name="Rousvoal S."/>
            <person name="Samanta M."/>
            <person name="Samson G."/>
            <person name="Schroeder D.C."/>
            <person name="Segurens B."/>
            <person name="Strittmatter M."/>
            <person name="Tonon T."/>
            <person name="Tregear J.W."/>
            <person name="Valentin K."/>
            <person name="von Dassow P."/>
            <person name="Yamagishi T."/>
            <person name="Van de Peer Y."/>
            <person name="Wincker P."/>
        </authorList>
    </citation>
    <scope>NUCLEOTIDE SEQUENCE [LARGE SCALE GENOMIC DNA]</scope>
    <source>
        <strain evidence="9">Ec32 / CCAP1310/4</strain>
    </source>
</reference>
<evidence type="ECO:0000313" key="9">
    <source>
        <dbReference type="Proteomes" id="UP000002630"/>
    </source>
</evidence>
<dbReference type="STRING" id="2880.D7G4B1"/>
<dbReference type="GO" id="GO:0005682">
    <property type="term" value="C:U5 snRNP"/>
    <property type="evidence" value="ECO:0007669"/>
    <property type="project" value="TreeGrafter"/>
</dbReference>
<organism evidence="8 9">
    <name type="scientific">Ectocarpus siliculosus</name>
    <name type="common">Brown alga</name>
    <name type="synonym">Conferva siliculosa</name>
    <dbReference type="NCBI Taxonomy" id="2880"/>
    <lineage>
        <taxon>Eukaryota</taxon>
        <taxon>Sar</taxon>
        <taxon>Stramenopiles</taxon>
        <taxon>Ochrophyta</taxon>
        <taxon>PX clade</taxon>
        <taxon>Phaeophyceae</taxon>
        <taxon>Ectocarpales</taxon>
        <taxon>Ectocarpaceae</taxon>
        <taxon>Ectocarpus</taxon>
    </lineage>
</organism>
<name>D7G4B1_ECTSI</name>
<accession>D7G4B1</accession>
<evidence type="ECO:0000256" key="4">
    <source>
        <dbReference type="ARBA" id="ARBA00023187"/>
    </source>
</evidence>
<dbReference type="Proteomes" id="UP000002630">
    <property type="component" value="Linkage Group LG15"/>
</dbReference>
<dbReference type="Pfam" id="PF02966">
    <property type="entry name" value="DIM1"/>
    <property type="match status" value="1"/>
</dbReference>
<feature type="disulfide bond" evidence="7">
    <location>
        <begin position="38"/>
        <end position="79"/>
    </location>
</feature>
<dbReference type="PANTHER" id="PTHR12052:SF5">
    <property type="entry name" value="THIOREDOXIN-LIKE PROTEIN 4A"/>
    <property type="match status" value="1"/>
</dbReference>
<dbReference type="GO" id="GO:0000398">
    <property type="term" value="P:mRNA splicing, via spliceosome"/>
    <property type="evidence" value="ECO:0007669"/>
    <property type="project" value="InterPro"/>
</dbReference>
<proteinExistence type="inferred from homology"/>
<keyword evidence="5 6" id="KW-0539">Nucleus</keyword>
<dbReference type="Gene3D" id="3.40.30.10">
    <property type="entry name" value="Glutaredoxin"/>
    <property type="match status" value="1"/>
</dbReference>
<comment type="similarity">
    <text evidence="2 6">Belongs to the DIM1 family.</text>
</comment>
<evidence type="ECO:0000256" key="7">
    <source>
        <dbReference type="PIRSR" id="PIRSR017199-1"/>
    </source>
</evidence>
<dbReference type="GO" id="GO:0046540">
    <property type="term" value="C:U4/U6 x U5 tri-snRNP complex"/>
    <property type="evidence" value="ECO:0007669"/>
    <property type="project" value="UniProtKB-UniRule"/>
</dbReference>
<dbReference type="EMBL" id="FN649740">
    <property type="protein sequence ID" value="CBJ27126.1"/>
    <property type="molecule type" value="Genomic_DNA"/>
</dbReference>
<keyword evidence="4 6" id="KW-0508">mRNA splicing</keyword>
<dbReference type="PANTHER" id="PTHR12052">
    <property type="entry name" value="THIOREDOXIN-LIKE PROTEN 4A, 4B"/>
    <property type="match status" value="1"/>
</dbReference>
<dbReference type="OrthoDB" id="147752at2759"/>
<dbReference type="CDD" id="cd02954">
    <property type="entry name" value="DIM1"/>
    <property type="match status" value="1"/>
</dbReference>
<dbReference type="PIRSF" id="PIRSF017199">
    <property type="entry name" value="mRNA_splic_U5"/>
    <property type="match status" value="1"/>
</dbReference>
<evidence type="ECO:0000256" key="1">
    <source>
        <dbReference type="ARBA" id="ARBA00004123"/>
    </source>
</evidence>
<evidence type="ECO:0000256" key="6">
    <source>
        <dbReference type="PIRNR" id="PIRNR017199"/>
    </source>
</evidence>
<evidence type="ECO:0000256" key="3">
    <source>
        <dbReference type="ARBA" id="ARBA00022664"/>
    </source>
</evidence>
<dbReference type="InterPro" id="IPR004123">
    <property type="entry name" value="Dim1"/>
</dbReference>
<keyword evidence="3 6" id="KW-0507">mRNA processing</keyword>
<evidence type="ECO:0000313" key="8">
    <source>
        <dbReference type="EMBL" id="CBJ27126.1"/>
    </source>
</evidence>
<dbReference type="OMA" id="GMYELYD"/>
<sequence length="142" mass="16504">MSYLLPHLRTGWAVDQAIINEEERVVCLRFGHDHDVTCMQMDEVLAGIAEDVKNFCAIYVVDVSEVPDFNDMYELYDPCTVMFFFRNKHIMIDLGTGNNNKISWAFNNKQEMIDIMEVVYRGARKGRGLVVSPKDYSTKYKY</sequence>
<dbReference type="InParanoid" id="D7G4B1"/>
<dbReference type="SUPFAM" id="SSF52833">
    <property type="entry name" value="Thioredoxin-like"/>
    <property type="match status" value="1"/>
</dbReference>
<keyword evidence="9" id="KW-1185">Reference proteome</keyword>
<dbReference type="InterPro" id="IPR036249">
    <property type="entry name" value="Thioredoxin-like_sf"/>
</dbReference>
<gene>
    <name evidence="8" type="ORF">Esi_0055_0097</name>
</gene>